<evidence type="ECO:0000256" key="10">
    <source>
        <dbReference type="SAM" id="Phobius"/>
    </source>
</evidence>
<dbReference type="InterPro" id="IPR053952">
    <property type="entry name" value="K_trans_C"/>
</dbReference>
<comment type="subcellular location">
    <subcellularLocation>
        <location evidence="1">Membrane</location>
        <topology evidence="1">Multi-pass membrane protein</topology>
    </subcellularLocation>
</comment>
<evidence type="ECO:0000256" key="8">
    <source>
        <dbReference type="ARBA" id="ARBA00023136"/>
    </source>
</evidence>
<reference evidence="13 14" key="1">
    <citation type="submission" date="2020-04" db="EMBL/GenBank/DDBJ databases">
        <title>Perkinsus chesapeaki whole genome sequence.</title>
        <authorList>
            <person name="Bogema D.R."/>
        </authorList>
    </citation>
    <scope>NUCLEOTIDE SEQUENCE [LARGE SCALE GENOMIC DNA]</scope>
    <source>
        <strain evidence="13">ATCC PRA-425</strain>
    </source>
</reference>
<feature type="transmembrane region" description="Helical" evidence="10">
    <location>
        <begin position="474"/>
        <end position="504"/>
    </location>
</feature>
<dbReference type="Pfam" id="PF02705">
    <property type="entry name" value="K_trans"/>
    <property type="match status" value="1"/>
</dbReference>
<dbReference type="EMBL" id="JAAPAO010000073">
    <property type="protein sequence ID" value="KAF4673922.1"/>
    <property type="molecule type" value="Genomic_DNA"/>
</dbReference>
<sequence>MSAPHQGNNTLTVPRKRRTSINTLTVPARGGKQVTANTLTVPPRDPNYKSAIDAQAADGYFTVRGQLTTKGVFWDRFNDNTQTVNAGRTRMESGYGYLNALTSMSKERAGTVLRSQSGLGGTELKDLEEGVPKKDADDESNLSLSRERSSQWEARPKRRDAIRSFLLRSLGTLGIIYGDIGTSPLYTLSTILGCNSDAPSKYQCVVADGVTPEVAEDIKSVLSVIVWALIFIVCIKYVGVAFRFDYHGEGGIFSLLLKIVHESKIKCGKKTLILCTVLATTGAAMMCGDGLITPALSVLSAVEGLATDKLFSPSGIKVVHELVVPLTLILLILLYSLQFLGPSKVGIANGPITMVWFILIGGVGIYNLTIHNEWMVLVDAINPYYVYYFWVKSTFAGYGAFQRFGDVVLAVTGAEALFADMGHFGRGPIMLSWFGLVLPALIFCYTGQAAYVLAEGTQAAASNPFWSATPNALYIVMLVFATITTIIASQAMITGCFGLINMAVSLELFPRVKVVNTNPKEKAHIYIPEINFLLGLGTIILVLAFRSSGALTGAYGVAVLFTFNMSTQLYVQVLHHVYGWNFMVAFCCLVPFMIVDGTLLVSNLYMKMDENGWVTLVIAIVLLIFMLTWRYGRYATGKAYSELAAEEGSLSSLSGLVLQQQAGTLRLSPGTGVFMSPTVEKLTGESLPAALSLYNRITNGVHQRTVLLSVCFNSLTPFVDQSQRVELERLSEHIWAARVTFGYAEPLSEVNMGNVVRDDVLPIVKQNVESDETVRRRPQAASQQLDMLFSEERNEEAEQMLAKEAIEGEQGFDEDDNLWFYVHREKCVRYYYLIVSGMSKPGSNILRRAVISMYSGIIGISRDPAQFFGLPMDLVAKWQSCWFSSTCAEIAPRDRLEVSGPLVSSSVIRFNWARFLRSVAVDSMQIKRTNRVKRAAKAKGRRKGKTAKNLLYQNPKAIKDDTFKEKFDKHKTFLQNMGRCNLKDMYYDKLPETIPDKAEWTLPKVNEEELSVCKKLADKYGKEVPTAEDQEEQEELQNEFFSRMVRDRLNIYQWTWGQLRKKVVGLEEVVEEEEFNLALEGRVHVCHPDCQCAMAKQSSNVKKYQGVRIIHRRLKAHP</sequence>
<feature type="transmembrane region" description="Helical" evidence="10">
    <location>
        <begin position="272"/>
        <end position="302"/>
    </location>
</feature>
<evidence type="ECO:0000256" key="6">
    <source>
        <dbReference type="ARBA" id="ARBA00022989"/>
    </source>
</evidence>
<dbReference type="PANTHER" id="PTHR30540">
    <property type="entry name" value="OSMOTIC STRESS POTASSIUM TRANSPORTER"/>
    <property type="match status" value="1"/>
</dbReference>
<dbReference type="GO" id="GO:0015079">
    <property type="term" value="F:potassium ion transmembrane transporter activity"/>
    <property type="evidence" value="ECO:0007669"/>
    <property type="project" value="InterPro"/>
</dbReference>
<feature type="domain" description="K+ potassium transporter C-terminal" evidence="12">
    <location>
        <begin position="669"/>
        <end position="875"/>
    </location>
</feature>
<dbReference type="InterPro" id="IPR003855">
    <property type="entry name" value="K+_transporter"/>
</dbReference>
<keyword evidence="6 10" id="KW-1133">Transmembrane helix</keyword>
<evidence type="ECO:0000256" key="5">
    <source>
        <dbReference type="ARBA" id="ARBA00022958"/>
    </source>
</evidence>
<evidence type="ECO:0000259" key="11">
    <source>
        <dbReference type="Pfam" id="PF02705"/>
    </source>
</evidence>
<gene>
    <name evidence="13" type="primary">KUP3</name>
    <name evidence="13" type="ORF">FOL47_009953</name>
</gene>
<feature type="transmembrane region" description="Helical" evidence="10">
    <location>
        <begin position="431"/>
        <end position="454"/>
    </location>
</feature>
<dbReference type="Proteomes" id="UP000591131">
    <property type="component" value="Unassembled WGS sequence"/>
</dbReference>
<evidence type="ECO:0000256" key="9">
    <source>
        <dbReference type="SAM" id="MobiDB-lite"/>
    </source>
</evidence>
<feature type="transmembrane region" description="Helical" evidence="10">
    <location>
        <begin position="221"/>
        <end position="242"/>
    </location>
</feature>
<dbReference type="AlphaFoldDB" id="A0A7J6MQS7"/>
<feature type="domain" description="K+ potassium transporter integral membrane" evidence="11">
    <location>
        <begin position="170"/>
        <end position="639"/>
    </location>
</feature>
<keyword evidence="3" id="KW-0633">Potassium transport</keyword>
<keyword evidence="2" id="KW-0813">Transport</keyword>
<evidence type="ECO:0000313" key="14">
    <source>
        <dbReference type="Proteomes" id="UP000591131"/>
    </source>
</evidence>
<evidence type="ECO:0000256" key="3">
    <source>
        <dbReference type="ARBA" id="ARBA00022538"/>
    </source>
</evidence>
<keyword evidence="4 10" id="KW-0812">Transmembrane</keyword>
<dbReference type="GO" id="GO:0016020">
    <property type="term" value="C:membrane"/>
    <property type="evidence" value="ECO:0007669"/>
    <property type="project" value="UniProtKB-SubCell"/>
</dbReference>
<feature type="transmembrane region" description="Helical" evidence="10">
    <location>
        <begin position="525"/>
        <end position="545"/>
    </location>
</feature>
<dbReference type="Pfam" id="PF22776">
    <property type="entry name" value="K_trans_C"/>
    <property type="match status" value="1"/>
</dbReference>
<evidence type="ECO:0000313" key="13">
    <source>
        <dbReference type="EMBL" id="KAF4673922.1"/>
    </source>
</evidence>
<organism evidence="13 14">
    <name type="scientific">Perkinsus chesapeaki</name>
    <name type="common">Clam parasite</name>
    <name type="synonym">Perkinsus andrewsi</name>
    <dbReference type="NCBI Taxonomy" id="330153"/>
    <lineage>
        <taxon>Eukaryota</taxon>
        <taxon>Sar</taxon>
        <taxon>Alveolata</taxon>
        <taxon>Perkinsozoa</taxon>
        <taxon>Perkinsea</taxon>
        <taxon>Perkinsida</taxon>
        <taxon>Perkinsidae</taxon>
        <taxon>Perkinsus</taxon>
    </lineage>
</organism>
<dbReference type="PANTHER" id="PTHR30540:SF83">
    <property type="entry name" value="K+ POTASSIUM TRANSPORTER"/>
    <property type="match status" value="1"/>
</dbReference>
<protein>
    <submittedName>
        <fullName evidence="13">Putative potassium transport system protein kup 3</fullName>
    </submittedName>
</protein>
<proteinExistence type="predicted"/>
<accession>A0A7J6MQS7</accession>
<feature type="transmembrane region" description="Helical" evidence="10">
    <location>
        <begin position="322"/>
        <end position="340"/>
    </location>
</feature>
<evidence type="ECO:0000256" key="7">
    <source>
        <dbReference type="ARBA" id="ARBA00023065"/>
    </source>
</evidence>
<feature type="transmembrane region" description="Helical" evidence="10">
    <location>
        <begin position="551"/>
        <end position="571"/>
    </location>
</feature>
<keyword evidence="7" id="KW-0406">Ion transport</keyword>
<evidence type="ECO:0000259" key="12">
    <source>
        <dbReference type="Pfam" id="PF22776"/>
    </source>
</evidence>
<keyword evidence="8 10" id="KW-0472">Membrane</keyword>
<feature type="transmembrane region" description="Helical" evidence="10">
    <location>
        <begin position="583"/>
        <end position="606"/>
    </location>
</feature>
<feature type="compositionally biased region" description="Basic and acidic residues" evidence="9">
    <location>
        <begin position="123"/>
        <end position="136"/>
    </location>
</feature>
<comment type="caution">
    <text evidence="13">The sequence shown here is derived from an EMBL/GenBank/DDBJ whole genome shotgun (WGS) entry which is preliminary data.</text>
</comment>
<feature type="transmembrane region" description="Helical" evidence="10">
    <location>
        <begin position="352"/>
        <end position="370"/>
    </location>
</feature>
<feature type="transmembrane region" description="Helical" evidence="10">
    <location>
        <begin position="165"/>
        <end position="186"/>
    </location>
</feature>
<name>A0A7J6MQS7_PERCH</name>
<evidence type="ECO:0000256" key="1">
    <source>
        <dbReference type="ARBA" id="ARBA00004141"/>
    </source>
</evidence>
<dbReference type="InterPro" id="IPR053951">
    <property type="entry name" value="K_trans_N"/>
</dbReference>
<evidence type="ECO:0000256" key="2">
    <source>
        <dbReference type="ARBA" id="ARBA00022448"/>
    </source>
</evidence>
<feature type="transmembrane region" description="Helical" evidence="10">
    <location>
        <begin position="612"/>
        <end position="631"/>
    </location>
</feature>
<keyword evidence="5" id="KW-0630">Potassium</keyword>
<evidence type="ECO:0000256" key="4">
    <source>
        <dbReference type="ARBA" id="ARBA00022692"/>
    </source>
</evidence>
<keyword evidence="14" id="KW-1185">Reference proteome</keyword>
<dbReference type="OrthoDB" id="434053at2759"/>
<feature type="region of interest" description="Disordered" evidence="9">
    <location>
        <begin position="113"/>
        <end position="151"/>
    </location>
</feature>